<evidence type="ECO:0000313" key="3">
    <source>
        <dbReference type="EMBL" id="CAB1129209.1"/>
    </source>
</evidence>
<dbReference type="Pfam" id="PF00437">
    <property type="entry name" value="T2SSE"/>
    <property type="match status" value="1"/>
</dbReference>
<dbReference type="KEGG" id="hfv:R50_1708"/>
<dbReference type="InterPro" id="IPR027417">
    <property type="entry name" value="P-loop_NTPase"/>
</dbReference>
<keyword evidence="3" id="KW-0378">Hydrolase</keyword>
<sequence length="382" mass="41514">MKSGEGGVPALVADSWAAAFTREHPDLAGHLVWDGPALEALEAAVRRFLRDRAGRGLPGEREVRALLHRLTGLGPLDVLLADDSITEIMINGPAQAYCERQGRLHPVSLHFAGVEDLLALVQRLAARAGRTLNPGSPVCDARLADGSRIHCLVPPVTRFPALTIRRAPLRAPRAEELLAAGTLERPLWEELQDAVRRRANVLIAGGAGTGKTTLLRLLAAAIPEGERVVVIEEVPELRLEVYHRHTVSLEAGERYPVRELVRQALRMRPDRIVVGEVRGEESLDLLEAMATGHPGSLSTVHSRGQGTAALQRLARLAARAAPAWPLPLVEREIRATVDLVIYLARHADGRRLVQEVAMRGPGGWTTRFRRDPAAGGEGPLWG</sequence>
<proteinExistence type="inferred from homology"/>
<dbReference type="GO" id="GO:0016887">
    <property type="term" value="F:ATP hydrolysis activity"/>
    <property type="evidence" value="ECO:0007669"/>
    <property type="project" value="InterPro"/>
</dbReference>
<dbReference type="AlphaFoldDB" id="A0A6F8ZHQ6"/>
<dbReference type="PANTHER" id="PTHR30486:SF6">
    <property type="entry name" value="TYPE IV PILUS RETRACTATION ATPASE PILT"/>
    <property type="match status" value="1"/>
</dbReference>
<reference evidence="3 4" key="1">
    <citation type="submission" date="2020-02" db="EMBL/GenBank/DDBJ databases">
        <authorList>
            <person name="Hogendoorn C."/>
        </authorList>
    </citation>
    <scope>NUCLEOTIDE SEQUENCE [LARGE SCALE GENOMIC DNA]</scope>
    <source>
        <strain evidence="3">R501</strain>
    </source>
</reference>
<dbReference type="CDD" id="cd01130">
    <property type="entry name" value="VirB11-like_ATPase"/>
    <property type="match status" value="1"/>
</dbReference>
<dbReference type="InterPro" id="IPR050921">
    <property type="entry name" value="T4SS_GSP_E_ATPase"/>
</dbReference>
<dbReference type="Gene3D" id="3.40.50.300">
    <property type="entry name" value="P-loop containing nucleotide triphosphate hydrolases"/>
    <property type="match status" value="1"/>
</dbReference>
<feature type="domain" description="Bacterial type II secretion system protein E" evidence="2">
    <location>
        <begin position="72"/>
        <end position="346"/>
    </location>
</feature>
<keyword evidence="4" id="KW-1185">Reference proteome</keyword>
<dbReference type="SUPFAM" id="SSF52540">
    <property type="entry name" value="P-loop containing nucleoside triphosphate hydrolases"/>
    <property type="match status" value="1"/>
</dbReference>
<evidence type="ECO:0000259" key="2">
    <source>
        <dbReference type="Pfam" id="PF00437"/>
    </source>
</evidence>
<protein>
    <submittedName>
        <fullName evidence="3">Type II/IV secretion system ATP hydrolase TadA/VirB11/CpaF, TadA subfamily</fullName>
    </submittedName>
</protein>
<dbReference type="Proteomes" id="UP000503399">
    <property type="component" value="Chromosome"/>
</dbReference>
<dbReference type="EMBL" id="LR778114">
    <property type="protein sequence ID" value="CAB1129209.1"/>
    <property type="molecule type" value="Genomic_DNA"/>
</dbReference>
<evidence type="ECO:0000256" key="1">
    <source>
        <dbReference type="ARBA" id="ARBA00006611"/>
    </source>
</evidence>
<dbReference type="InterPro" id="IPR001482">
    <property type="entry name" value="T2SS/T4SS_dom"/>
</dbReference>
<gene>
    <name evidence="3" type="ORF">R50_1708</name>
</gene>
<accession>A0A6F8ZHQ6</accession>
<comment type="similarity">
    <text evidence="1">Belongs to the GSP E family.</text>
</comment>
<evidence type="ECO:0000313" key="4">
    <source>
        <dbReference type="Proteomes" id="UP000503399"/>
    </source>
</evidence>
<dbReference type="Gene3D" id="3.30.450.380">
    <property type="match status" value="1"/>
</dbReference>
<dbReference type="PANTHER" id="PTHR30486">
    <property type="entry name" value="TWITCHING MOTILITY PROTEIN PILT"/>
    <property type="match status" value="1"/>
</dbReference>
<name>A0A6F8ZHQ6_9FIRM</name>
<organism evidence="3 4">
    <name type="scientific">Candidatus Hydrogenisulfobacillus filiaventi</name>
    <dbReference type="NCBI Taxonomy" id="2707344"/>
    <lineage>
        <taxon>Bacteria</taxon>
        <taxon>Bacillati</taxon>
        <taxon>Bacillota</taxon>
        <taxon>Clostridia</taxon>
        <taxon>Eubacteriales</taxon>
        <taxon>Clostridiales Family XVII. Incertae Sedis</taxon>
        <taxon>Candidatus Hydrogenisulfobacillus</taxon>
    </lineage>
</organism>